<evidence type="ECO:0000313" key="2">
    <source>
        <dbReference type="Proteomes" id="UP001177260"/>
    </source>
</evidence>
<keyword evidence="2" id="KW-1185">Reference proteome</keyword>
<accession>A0ACC3AM92</accession>
<comment type="caution">
    <text evidence="1">The sequence shown here is derived from an EMBL/GenBank/DDBJ whole genome shotgun (WGS) entry which is preliminary data.</text>
</comment>
<sequence length="264" mass="30319">MSSLRNLFGTCLRAQFAHEWSTPLNYRNHLVHHGAFLPYRRCQNATQFSTHSGRRSLEVDSDIISQQIILSNTDRPSSSRRQKKKQDQTDATRKPKRTANTAKPPARAGSKSTQKRSSGSSHTKTHTATDQAPLQPKPKKKPEGWQVQKAALQDKFQDGWNPTKKLSPDALEGIRHLHSIAPEKFTTPVLAEQFEVSPEAIRRILKSKWRATEAELNNRRERWERRHDRIWNHLTQLGLRPPTSRTTPSDDVSILYEKRGDVKK</sequence>
<evidence type="ECO:0000313" key="1">
    <source>
        <dbReference type="EMBL" id="KAK1138555.1"/>
    </source>
</evidence>
<proteinExistence type="predicted"/>
<reference evidence="1 2" key="1">
    <citation type="journal article" date="2023" name="ACS Omega">
        <title>Identification of the Neoaspergillic Acid Biosynthesis Gene Cluster by Establishing an In Vitro CRISPR-Ribonucleoprotein Genetic System in Aspergillus melleus.</title>
        <authorList>
            <person name="Yuan B."/>
            <person name="Grau M.F."/>
            <person name="Murata R.M."/>
            <person name="Torok T."/>
            <person name="Venkateswaran K."/>
            <person name="Stajich J.E."/>
            <person name="Wang C.C.C."/>
        </authorList>
    </citation>
    <scope>NUCLEOTIDE SEQUENCE [LARGE SCALE GENOMIC DNA]</scope>
    <source>
        <strain evidence="1 2">IMV 1140</strain>
    </source>
</reference>
<dbReference type="EMBL" id="JAOPJF010000142">
    <property type="protein sequence ID" value="KAK1138555.1"/>
    <property type="molecule type" value="Genomic_DNA"/>
</dbReference>
<protein>
    <submittedName>
        <fullName evidence="1">Required for respiratory growth protein 9 mitochondrial</fullName>
    </submittedName>
</protein>
<name>A0ACC3AM92_9EURO</name>
<gene>
    <name evidence="1" type="primary">RRG9</name>
    <name evidence="1" type="ORF">N8T08_002411</name>
</gene>
<organism evidence="1 2">
    <name type="scientific">Aspergillus melleus</name>
    <dbReference type="NCBI Taxonomy" id="138277"/>
    <lineage>
        <taxon>Eukaryota</taxon>
        <taxon>Fungi</taxon>
        <taxon>Dikarya</taxon>
        <taxon>Ascomycota</taxon>
        <taxon>Pezizomycotina</taxon>
        <taxon>Eurotiomycetes</taxon>
        <taxon>Eurotiomycetidae</taxon>
        <taxon>Eurotiales</taxon>
        <taxon>Aspergillaceae</taxon>
        <taxon>Aspergillus</taxon>
        <taxon>Aspergillus subgen. Circumdati</taxon>
    </lineage>
</organism>
<dbReference type="Proteomes" id="UP001177260">
    <property type="component" value="Unassembled WGS sequence"/>
</dbReference>